<feature type="active site" evidence="6">
    <location>
        <position position="119"/>
    </location>
</feature>
<protein>
    <recommendedName>
        <fullName evidence="9">Peptidase A1 domain-containing protein</fullName>
    </recommendedName>
</protein>
<dbReference type="Pfam" id="PF00026">
    <property type="entry name" value="Asp"/>
    <property type="match status" value="1"/>
</dbReference>
<comment type="subcellular location">
    <subcellularLocation>
        <location evidence="5">Endomembrane system</location>
        <topology evidence="5">Single-pass type I membrane protein</topology>
    </subcellularLocation>
</comment>
<dbReference type="PANTHER" id="PTHR13683:SF375">
    <property type="entry name" value="PEPTIDASE A1 DOMAIN-CONTAINING PROTEIN"/>
    <property type="match status" value="1"/>
</dbReference>
<comment type="similarity">
    <text evidence="1 7">Belongs to the peptidase A1 family.</text>
</comment>
<keyword evidence="2 7" id="KW-0645">Protease</keyword>
<dbReference type="InterPro" id="IPR021109">
    <property type="entry name" value="Peptidase_aspartic_dom_sf"/>
</dbReference>
<evidence type="ECO:0000256" key="8">
    <source>
        <dbReference type="SAM" id="SignalP"/>
    </source>
</evidence>
<feature type="chain" id="PRO_5031160139" description="Peptidase A1 domain-containing protein" evidence="8">
    <location>
        <begin position="23"/>
        <end position="473"/>
    </location>
</feature>
<evidence type="ECO:0000256" key="5">
    <source>
        <dbReference type="ARBA" id="ARBA00046288"/>
    </source>
</evidence>
<keyword evidence="4 7" id="KW-0378">Hydrolase</keyword>
<dbReference type="InterPro" id="IPR001461">
    <property type="entry name" value="Aspartic_peptidase_A1"/>
</dbReference>
<dbReference type="InterPro" id="IPR034164">
    <property type="entry name" value="Pepsin-like_dom"/>
</dbReference>
<dbReference type="Gene3D" id="2.40.70.10">
    <property type="entry name" value="Acid Proteases"/>
    <property type="match status" value="2"/>
</dbReference>
<evidence type="ECO:0000256" key="1">
    <source>
        <dbReference type="ARBA" id="ARBA00007447"/>
    </source>
</evidence>
<dbReference type="GO" id="GO:0006508">
    <property type="term" value="P:proteolysis"/>
    <property type="evidence" value="ECO:0007669"/>
    <property type="project" value="UniProtKB-KW"/>
</dbReference>
<accession>A0A7S1XDZ2</accession>
<evidence type="ECO:0000259" key="9">
    <source>
        <dbReference type="PROSITE" id="PS51767"/>
    </source>
</evidence>
<dbReference type="GO" id="GO:0004190">
    <property type="term" value="F:aspartic-type endopeptidase activity"/>
    <property type="evidence" value="ECO:0007669"/>
    <property type="project" value="UniProtKB-KW"/>
</dbReference>
<dbReference type="InterPro" id="IPR001969">
    <property type="entry name" value="Aspartic_peptidase_AS"/>
</dbReference>
<dbReference type="EMBL" id="HBGH01011903">
    <property type="protein sequence ID" value="CAD9234529.1"/>
    <property type="molecule type" value="Transcribed_RNA"/>
</dbReference>
<evidence type="ECO:0000256" key="4">
    <source>
        <dbReference type="ARBA" id="ARBA00022801"/>
    </source>
</evidence>
<evidence type="ECO:0000256" key="6">
    <source>
        <dbReference type="PIRSR" id="PIRSR601461-1"/>
    </source>
</evidence>
<proteinExistence type="inferred from homology"/>
<evidence type="ECO:0000313" key="10">
    <source>
        <dbReference type="EMBL" id="CAD9234529.1"/>
    </source>
</evidence>
<dbReference type="AlphaFoldDB" id="A0A7S1XDZ2"/>
<feature type="active site" evidence="6">
    <location>
        <position position="341"/>
    </location>
</feature>
<dbReference type="PANTHER" id="PTHR13683">
    <property type="entry name" value="ASPARTYL PROTEASES"/>
    <property type="match status" value="1"/>
</dbReference>
<dbReference type="PROSITE" id="PS00141">
    <property type="entry name" value="ASP_PROTEASE"/>
    <property type="match status" value="2"/>
</dbReference>
<dbReference type="InterPro" id="IPR033121">
    <property type="entry name" value="PEPTIDASE_A1"/>
</dbReference>
<dbReference type="SUPFAM" id="SSF50630">
    <property type="entry name" value="Acid proteases"/>
    <property type="match status" value="1"/>
</dbReference>
<sequence>MKFPRVRMLFVWVVAMVGLCWSAVCTAENGQSVVVPLGCQAPHPMRGKSTRGFPETVRVIHRTTGGFWSRVRVWIGLGDNHASIERVGVVSELKGGITALGLYYLTAKFGGQSMNLLVDTGSAVTAVPMQQCQTGCPSGGNRYSRENSTSGVAHAVSCLSTRCKTQTCQSSTCGACSAAGQCCAGGSTKSCGFQLSYLDGSFAQGALQVDTVELAPGVGTKTVFGGILAESENFGNPPVDGILGLAYKGISCSPSCVPPVFDSYVKRGVVGKDTFTICMEESSGALILGDYNSSLGNSPIQWTPEIPVSGEKTFYLVDLGGGIDIGSERIPLPDFKVGVLDTGTTLIIMTDAAFQALASYLREYNCEIPFLCQNPTWFAPVSCIALSDSELERLPVLTFSLGSVKVDVSPFDYMIKYTYQGVLYRCVGIQTFPSLGSIDVILGEAFMQSHVIVHDREQNRIGIQKRTRSCSSY</sequence>
<gene>
    <name evidence="10" type="ORF">CCAE0312_LOCUS6618</name>
</gene>
<dbReference type="PROSITE" id="PS51767">
    <property type="entry name" value="PEPTIDASE_A1"/>
    <property type="match status" value="1"/>
</dbReference>
<evidence type="ECO:0000256" key="7">
    <source>
        <dbReference type="RuleBase" id="RU000454"/>
    </source>
</evidence>
<name>A0A7S1XDZ2_9RHOD</name>
<dbReference type="GO" id="GO:0012505">
    <property type="term" value="C:endomembrane system"/>
    <property type="evidence" value="ECO:0007669"/>
    <property type="project" value="UniProtKB-SubCell"/>
</dbReference>
<keyword evidence="3 8" id="KW-0732">Signal</keyword>
<keyword evidence="7" id="KW-0064">Aspartyl protease</keyword>
<reference evidence="10" key="1">
    <citation type="submission" date="2021-01" db="EMBL/GenBank/DDBJ databases">
        <authorList>
            <person name="Corre E."/>
            <person name="Pelletier E."/>
            <person name="Niang G."/>
            <person name="Scheremetjew M."/>
            <person name="Finn R."/>
            <person name="Kale V."/>
            <person name="Holt S."/>
            <person name="Cochrane G."/>
            <person name="Meng A."/>
            <person name="Brown T."/>
            <person name="Cohen L."/>
        </authorList>
    </citation>
    <scope>NUCLEOTIDE SEQUENCE</scope>
    <source>
        <strain evidence="10">SAG 36.94</strain>
    </source>
</reference>
<feature type="domain" description="Peptidase A1" evidence="9">
    <location>
        <begin position="103"/>
        <end position="464"/>
    </location>
</feature>
<dbReference type="PRINTS" id="PR00792">
    <property type="entry name" value="PEPSIN"/>
</dbReference>
<organism evidence="10">
    <name type="scientific">Compsopogon caeruleus</name>
    <dbReference type="NCBI Taxonomy" id="31354"/>
    <lineage>
        <taxon>Eukaryota</taxon>
        <taxon>Rhodophyta</taxon>
        <taxon>Compsopogonophyceae</taxon>
        <taxon>Compsopogonales</taxon>
        <taxon>Compsopogonaceae</taxon>
        <taxon>Compsopogon</taxon>
    </lineage>
</organism>
<evidence type="ECO:0000256" key="2">
    <source>
        <dbReference type="ARBA" id="ARBA00022670"/>
    </source>
</evidence>
<dbReference type="CDD" id="cd05471">
    <property type="entry name" value="pepsin_like"/>
    <property type="match status" value="1"/>
</dbReference>
<feature type="signal peptide" evidence="8">
    <location>
        <begin position="1"/>
        <end position="22"/>
    </location>
</feature>
<evidence type="ECO:0000256" key="3">
    <source>
        <dbReference type="ARBA" id="ARBA00022729"/>
    </source>
</evidence>